<evidence type="ECO:0008006" key="5">
    <source>
        <dbReference type="Google" id="ProtNLM"/>
    </source>
</evidence>
<gene>
    <name evidence="3" type="ORF">FHS77_000364</name>
</gene>
<evidence type="ECO:0000313" key="4">
    <source>
        <dbReference type="Proteomes" id="UP000555393"/>
    </source>
</evidence>
<name>A0A841LRJ8_9HYPH</name>
<evidence type="ECO:0000313" key="3">
    <source>
        <dbReference type="EMBL" id="MBB6259856.1"/>
    </source>
</evidence>
<dbReference type="Proteomes" id="UP000555393">
    <property type="component" value="Unassembled WGS sequence"/>
</dbReference>
<feature type="region of interest" description="Disordered" evidence="1">
    <location>
        <begin position="93"/>
        <end position="141"/>
    </location>
</feature>
<feature type="transmembrane region" description="Helical" evidence="2">
    <location>
        <begin position="43"/>
        <end position="61"/>
    </location>
</feature>
<keyword evidence="2" id="KW-0472">Membrane</keyword>
<dbReference type="AlphaFoldDB" id="A0A841LRJ8"/>
<feature type="transmembrane region" description="Helical" evidence="2">
    <location>
        <begin position="12"/>
        <end position="31"/>
    </location>
</feature>
<comment type="caution">
    <text evidence="3">The sequence shown here is derived from an EMBL/GenBank/DDBJ whole genome shotgun (WGS) entry which is preliminary data.</text>
</comment>
<dbReference type="InterPro" id="IPR016936">
    <property type="entry name" value="UCP029693"/>
</dbReference>
<protein>
    <recommendedName>
        <fullName evidence="5">DUF2333 family protein</fullName>
    </recommendedName>
</protein>
<evidence type="ECO:0000256" key="2">
    <source>
        <dbReference type="SAM" id="Phobius"/>
    </source>
</evidence>
<keyword evidence="4" id="KW-1185">Reference proteome</keyword>
<reference evidence="3 4" key="1">
    <citation type="submission" date="2020-08" db="EMBL/GenBank/DDBJ databases">
        <title>Genomic Encyclopedia of Type Strains, Phase IV (KMG-IV): sequencing the most valuable type-strain genomes for metagenomic binning, comparative biology and taxonomic classification.</title>
        <authorList>
            <person name="Goeker M."/>
        </authorList>
    </citation>
    <scope>NUCLEOTIDE SEQUENCE [LARGE SCALE GENOMIC DNA]</scope>
    <source>
        <strain evidence="3 4">DSM 22336</strain>
    </source>
</reference>
<dbReference type="RefSeq" id="WP_184219124.1">
    <property type="nucleotide sequence ID" value="NZ_JACIIU010000001.1"/>
</dbReference>
<dbReference type="EMBL" id="JACIIU010000001">
    <property type="protein sequence ID" value="MBB6259856.1"/>
    <property type="molecule type" value="Genomic_DNA"/>
</dbReference>
<sequence>MWNGIVGVVSFIWRLLAAIGRVIAVPLGALWRLYLRLGLLWKAAIGVVVLGSVFLYGYFIWQTQAWTNFDPDYPAKYTYQTATTPGEKINNTITPLIQPAPETPVTEPVKPEESTDAASEPTSDIAPTDTADEPKPDTTNMPMQAANLPVSEKSCAISAIAEVTADLTDFNVNQNAWISSMVLYKAGFFGLDWDRTPFLDNKASFQRGINAAVRRTTVELVDNLGRLRGTSQVDSDLQKARGNMQFAEDSWYFGLSPFGPKTPTPSYYRSAIKDIRNFNKRLEKCEAVFDARADNLIQYIDRIANDLGSTSAILKDRAENYHAGWFDTRADDRFWFSYGQLYAYYGLLRAAHSDFRSVLSEKHLDSIWDSMEKQLRDALDMQPTIVSNGRQDAWFTPSHLTTMGFYILRVRSNLVDIRQVLER</sequence>
<evidence type="ECO:0000256" key="1">
    <source>
        <dbReference type="SAM" id="MobiDB-lite"/>
    </source>
</evidence>
<proteinExistence type="predicted"/>
<accession>A0A841LRJ8</accession>
<dbReference type="Pfam" id="PF10095">
    <property type="entry name" value="DUF2333"/>
    <property type="match status" value="2"/>
</dbReference>
<keyword evidence="2" id="KW-1133">Transmembrane helix</keyword>
<keyword evidence="2" id="KW-0812">Transmembrane</keyword>
<organism evidence="3 4">
    <name type="scientific">Paenochrobactrum gallinarii</name>
    <dbReference type="NCBI Taxonomy" id="643673"/>
    <lineage>
        <taxon>Bacteria</taxon>
        <taxon>Pseudomonadati</taxon>
        <taxon>Pseudomonadota</taxon>
        <taxon>Alphaproteobacteria</taxon>
        <taxon>Hyphomicrobiales</taxon>
        <taxon>Brucellaceae</taxon>
        <taxon>Paenochrobactrum</taxon>
    </lineage>
</organism>